<dbReference type="Pfam" id="PF14719">
    <property type="entry name" value="PID_2"/>
    <property type="match status" value="1"/>
</dbReference>
<evidence type="ECO:0000313" key="4">
    <source>
        <dbReference type="RefSeq" id="XP_033813548.1"/>
    </source>
</evidence>
<dbReference type="PANTHER" id="PTHR11232">
    <property type="entry name" value="PHOSPHOTYROSINE INTERACTION DOMAIN-CONTAINING FAMILY MEMBER"/>
    <property type="match status" value="1"/>
</dbReference>
<dbReference type="PANTHER" id="PTHR11232:SF36">
    <property type="entry name" value="PROTEIN FAM43A"/>
    <property type="match status" value="1"/>
</dbReference>
<feature type="compositionally biased region" description="Low complexity" evidence="1">
    <location>
        <begin position="271"/>
        <end position="286"/>
    </location>
</feature>
<protein>
    <submittedName>
        <fullName evidence="4">Protein FAM43A</fullName>
    </submittedName>
</protein>
<dbReference type="InterPro" id="IPR051133">
    <property type="entry name" value="Adapter_Engulfment-Domain"/>
</dbReference>
<dbReference type="InterPro" id="IPR033930">
    <property type="entry name" value="FAM43A/B_PTB"/>
</dbReference>
<evidence type="ECO:0000313" key="3">
    <source>
        <dbReference type="Proteomes" id="UP000515159"/>
    </source>
</evidence>
<dbReference type="GeneID" id="117366372"/>
<gene>
    <name evidence="4" type="primary">FAM43A</name>
</gene>
<dbReference type="InParanoid" id="A0A6P8S9L4"/>
<dbReference type="FunCoup" id="A0A6P8S9L4">
    <property type="interactions" value="144"/>
</dbReference>
<feature type="region of interest" description="Disordered" evidence="1">
    <location>
        <begin position="239"/>
        <end position="292"/>
    </location>
</feature>
<accession>A0A6P8S9L4</accession>
<name>A0A6P8S9L4_GEOSA</name>
<dbReference type="OrthoDB" id="5962185at2759"/>
<keyword evidence="3" id="KW-1185">Reference proteome</keyword>
<dbReference type="Gene3D" id="2.30.29.30">
    <property type="entry name" value="Pleckstrin-homology domain (PH domain)/Phosphotyrosine-binding domain (PTB)"/>
    <property type="match status" value="1"/>
</dbReference>
<dbReference type="Proteomes" id="UP000515159">
    <property type="component" value="Chromosome 9"/>
</dbReference>
<evidence type="ECO:0000256" key="1">
    <source>
        <dbReference type="SAM" id="MobiDB-lite"/>
    </source>
</evidence>
<proteinExistence type="predicted"/>
<dbReference type="InterPro" id="IPR006020">
    <property type="entry name" value="PTB/PI_dom"/>
</dbReference>
<feature type="domain" description="PID" evidence="2">
    <location>
        <begin position="68"/>
        <end position="208"/>
    </location>
</feature>
<dbReference type="KEGG" id="gsh:117366372"/>
<dbReference type="CDD" id="cd01214">
    <property type="entry name" value="PTB_FAM43A"/>
    <property type="match status" value="1"/>
</dbReference>
<evidence type="ECO:0000259" key="2">
    <source>
        <dbReference type="SMART" id="SM00462"/>
    </source>
</evidence>
<sequence length="292" mass="32133">MLPWKKDKLELIAGEEQLQRAAAAKRKGYALSLSYPALSSLARACPEGALSRVGSMFRSRRKKVRITGEDPTYTVLYLGNATTLQSRGEGCTEAAVGKIWAKSELGKQGTKMRLTVGPQGIRMAHAGEERAPRPGHLYLLHRVTYCGADARLPRVFAWVYRHELRHKAVMLRCHAVLASKPEKARAMALLLYQTSAAALADFKRLKRRDDARHQQPALGAPLAPLRKLLLLQGCYKPPAERGRSAPKLGAISEDALGEEEEERRELERLVGDLGELSLGESTGSESSLEETG</sequence>
<dbReference type="SUPFAM" id="SSF50729">
    <property type="entry name" value="PH domain-like"/>
    <property type="match status" value="1"/>
</dbReference>
<dbReference type="RefSeq" id="XP_033813548.1">
    <property type="nucleotide sequence ID" value="XM_033957657.1"/>
</dbReference>
<dbReference type="InterPro" id="IPR011993">
    <property type="entry name" value="PH-like_dom_sf"/>
</dbReference>
<dbReference type="CTD" id="131583"/>
<dbReference type="SMART" id="SM00462">
    <property type="entry name" value="PTB"/>
    <property type="match status" value="1"/>
</dbReference>
<dbReference type="AlphaFoldDB" id="A0A6P8S9L4"/>
<organism evidence="3 4">
    <name type="scientific">Geotrypetes seraphini</name>
    <name type="common">Gaboon caecilian</name>
    <name type="synonym">Caecilia seraphini</name>
    <dbReference type="NCBI Taxonomy" id="260995"/>
    <lineage>
        <taxon>Eukaryota</taxon>
        <taxon>Metazoa</taxon>
        <taxon>Chordata</taxon>
        <taxon>Craniata</taxon>
        <taxon>Vertebrata</taxon>
        <taxon>Euteleostomi</taxon>
        <taxon>Amphibia</taxon>
        <taxon>Gymnophiona</taxon>
        <taxon>Geotrypetes</taxon>
    </lineage>
</organism>
<reference evidence="4" key="1">
    <citation type="submission" date="2025-08" db="UniProtKB">
        <authorList>
            <consortium name="RefSeq"/>
        </authorList>
    </citation>
    <scope>IDENTIFICATION</scope>
</reference>